<gene>
    <name evidence="3" type="primary">xcpT_5</name>
    <name evidence="3" type="ORF">HG15A2_20600</name>
</gene>
<evidence type="ECO:0000313" key="3">
    <source>
        <dbReference type="EMBL" id="QDS98775.1"/>
    </source>
</evidence>
<dbReference type="EMBL" id="CP036263">
    <property type="protein sequence ID" value="QDS98775.1"/>
    <property type="molecule type" value="Genomic_DNA"/>
</dbReference>
<evidence type="ECO:0000313" key="4">
    <source>
        <dbReference type="Proteomes" id="UP000319852"/>
    </source>
</evidence>
<dbReference type="InterPro" id="IPR011453">
    <property type="entry name" value="DUF1559"/>
</dbReference>
<evidence type="ECO:0000256" key="1">
    <source>
        <dbReference type="SAM" id="MobiDB-lite"/>
    </source>
</evidence>
<keyword evidence="4" id="KW-1185">Reference proteome</keyword>
<dbReference type="Pfam" id="PF07596">
    <property type="entry name" value="SBP_bac_10"/>
    <property type="match status" value="1"/>
</dbReference>
<dbReference type="AlphaFoldDB" id="A0A517MV72"/>
<accession>A0A517MV72</accession>
<dbReference type="SUPFAM" id="SSF54523">
    <property type="entry name" value="Pili subunits"/>
    <property type="match status" value="1"/>
</dbReference>
<dbReference type="InterPro" id="IPR045584">
    <property type="entry name" value="Pilin-like"/>
</dbReference>
<reference evidence="3 4" key="1">
    <citation type="submission" date="2019-02" db="EMBL/GenBank/DDBJ databases">
        <title>Deep-cultivation of Planctomycetes and their phenomic and genomic characterization uncovers novel biology.</title>
        <authorList>
            <person name="Wiegand S."/>
            <person name="Jogler M."/>
            <person name="Boedeker C."/>
            <person name="Pinto D."/>
            <person name="Vollmers J."/>
            <person name="Rivas-Marin E."/>
            <person name="Kohn T."/>
            <person name="Peeters S.H."/>
            <person name="Heuer A."/>
            <person name="Rast P."/>
            <person name="Oberbeckmann S."/>
            <person name="Bunk B."/>
            <person name="Jeske O."/>
            <person name="Meyerdierks A."/>
            <person name="Storesund J.E."/>
            <person name="Kallscheuer N."/>
            <person name="Luecker S."/>
            <person name="Lage O.M."/>
            <person name="Pohl T."/>
            <person name="Merkel B.J."/>
            <person name="Hornburger P."/>
            <person name="Mueller R.-W."/>
            <person name="Bruemmer F."/>
            <person name="Labrenz M."/>
            <person name="Spormann A.M."/>
            <person name="Op den Camp H."/>
            <person name="Overmann J."/>
            <person name="Amann R."/>
            <person name="Jetten M.S.M."/>
            <person name="Mascher T."/>
            <person name="Medema M.H."/>
            <person name="Devos D.P."/>
            <person name="Kaster A.-K."/>
            <person name="Ovreas L."/>
            <person name="Rohde M."/>
            <person name="Galperin M.Y."/>
            <person name="Jogler C."/>
        </authorList>
    </citation>
    <scope>NUCLEOTIDE SEQUENCE [LARGE SCALE GENOMIC DNA]</scope>
    <source>
        <strain evidence="3 4">HG15A2</strain>
    </source>
</reference>
<dbReference type="InterPro" id="IPR012902">
    <property type="entry name" value="N_methyl_site"/>
</dbReference>
<proteinExistence type="predicted"/>
<dbReference type="PANTHER" id="PTHR30093">
    <property type="entry name" value="GENERAL SECRETION PATHWAY PROTEIN G"/>
    <property type="match status" value="1"/>
</dbReference>
<organism evidence="3 4">
    <name type="scientific">Adhaeretor mobilis</name>
    <dbReference type="NCBI Taxonomy" id="1930276"/>
    <lineage>
        <taxon>Bacteria</taxon>
        <taxon>Pseudomonadati</taxon>
        <taxon>Planctomycetota</taxon>
        <taxon>Planctomycetia</taxon>
        <taxon>Pirellulales</taxon>
        <taxon>Lacipirellulaceae</taxon>
        <taxon>Adhaeretor</taxon>
    </lineage>
</organism>
<feature type="domain" description="DUF1559" evidence="2">
    <location>
        <begin position="42"/>
        <end position="299"/>
    </location>
</feature>
<dbReference type="KEGG" id="amob:HG15A2_20600"/>
<name>A0A517MV72_9BACT</name>
<dbReference type="Proteomes" id="UP000319852">
    <property type="component" value="Chromosome"/>
</dbReference>
<sequence length="321" mass="34712">MKMRRASKVSNLRMPNGFTLVELLVVIAIVGILVALVLPAVQSAREASRLTACKNNLRQVALGLIRFSDSHEGHLPPLWHTDRPEPWENFSWRAKLLPFVESTELHDQLQFDLAPLGSTNLALSQVIIPLFQCPSTPNSLRTVPKLGQNGDFSGDLEVGACDYSAVHDVARPDSGIPLAGTWQAGEIASDIAGNPNQVPVDLLNPQIRTNAANMRLVSDGLSNTVLLVEQAGKPTKFDQQRNSDSASPKEGPWATAEYSSFYAAGVNVDSLSGLYGFHSGACVAMGDGSVHLLDQRIELEVVTALLSRSGDEIIDAKDWKP</sequence>
<feature type="region of interest" description="Disordered" evidence="1">
    <location>
        <begin position="232"/>
        <end position="252"/>
    </location>
</feature>
<protein>
    <submittedName>
        <fullName evidence="3">Type II secretion system protein G</fullName>
    </submittedName>
</protein>
<dbReference type="PANTHER" id="PTHR30093:SF2">
    <property type="entry name" value="TYPE II SECRETION SYSTEM PROTEIN H"/>
    <property type="match status" value="1"/>
</dbReference>
<dbReference type="Pfam" id="PF07963">
    <property type="entry name" value="N_methyl"/>
    <property type="match status" value="1"/>
</dbReference>
<dbReference type="Gene3D" id="3.30.700.10">
    <property type="entry name" value="Glycoprotein, Type 4 Pilin"/>
    <property type="match status" value="1"/>
</dbReference>
<evidence type="ECO:0000259" key="2">
    <source>
        <dbReference type="Pfam" id="PF07596"/>
    </source>
</evidence>
<dbReference type="NCBIfam" id="TIGR02532">
    <property type="entry name" value="IV_pilin_GFxxxE"/>
    <property type="match status" value="1"/>
</dbReference>